<accession>A0A9W4XWY5</accession>
<gene>
    <name evidence="1" type="ORF">PDIGIT_LOCUS14816</name>
</gene>
<comment type="caution">
    <text evidence="1">The sequence shown here is derived from an EMBL/GenBank/DDBJ whole genome shotgun (WGS) entry which is preliminary data.</text>
</comment>
<reference evidence="1" key="1">
    <citation type="submission" date="2023-01" db="EMBL/GenBank/DDBJ databases">
        <authorList>
            <person name="Van Ghelder C."/>
            <person name="Rancurel C."/>
        </authorList>
    </citation>
    <scope>NUCLEOTIDE SEQUENCE</scope>
    <source>
        <strain evidence="1">CNCM I-4278</strain>
    </source>
</reference>
<dbReference type="AlphaFoldDB" id="A0A9W4XWY5"/>
<protein>
    <submittedName>
        <fullName evidence="1">Uncharacterized protein</fullName>
    </submittedName>
</protein>
<evidence type="ECO:0000313" key="1">
    <source>
        <dbReference type="EMBL" id="CAI6341616.1"/>
    </source>
</evidence>
<sequence>METRIDLQTLPLPLPDLYLYLDVWDFLGDVLDKTTDLGWNLQGDFWACIRMLTPTPSPDVPLDLVVREGTRGLVR</sequence>
<dbReference type="EMBL" id="CAOQHR010000012">
    <property type="protein sequence ID" value="CAI6341616.1"/>
    <property type="molecule type" value="Genomic_DNA"/>
</dbReference>
<organism evidence="1 2">
    <name type="scientific">Periconia digitata</name>
    <dbReference type="NCBI Taxonomy" id="1303443"/>
    <lineage>
        <taxon>Eukaryota</taxon>
        <taxon>Fungi</taxon>
        <taxon>Dikarya</taxon>
        <taxon>Ascomycota</taxon>
        <taxon>Pezizomycotina</taxon>
        <taxon>Dothideomycetes</taxon>
        <taxon>Pleosporomycetidae</taxon>
        <taxon>Pleosporales</taxon>
        <taxon>Massarineae</taxon>
        <taxon>Periconiaceae</taxon>
        <taxon>Periconia</taxon>
    </lineage>
</organism>
<name>A0A9W4XWY5_9PLEO</name>
<dbReference type="Proteomes" id="UP001152607">
    <property type="component" value="Unassembled WGS sequence"/>
</dbReference>
<proteinExistence type="predicted"/>
<evidence type="ECO:0000313" key="2">
    <source>
        <dbReference type="Proteomes" id="UP001152607"/>
    </source>
</evidence>
<keyword evidence="2" id="KW-1185">Reference proteome</keyword>